<dbReference type="Proteomes" id="UP001652625">
    <property type="component" value="Chromosome 05"/>
</dbReference>
<evidence type="ECO:0000313" key="3">
    <source>
        <dbReference type="RefSeq" id="XP_065652891.1"/>
    </source>
</evidence>
<dbReference type="SUPFAM" id="SSF56672">
    <property type="entry name" value="DNA/RNA polymerases"/>
    <property type="match status" value="1"/>
</dbReference>
<dbReference type="RefSeq" id="XP_065652891.1">
    <property type="nucleotide sequence ID" value="XM_065796819.1"/>
</dbReference>
<accession>A0ABM4BUN6</accession>
<dbReference type="Pfam" id="PF03372">
    <property type="entry name" value="Exo_endo_phos"/>
    <property type="match status" value="1"/>
</dbReference>
<dbReference type="Pfam" id="PF00078">
    <property type="entry name" value="RVT_1"/>
    <property type="match status" value="1"/>
</dbReference>
<gene>
    <name evidence="3" type="primary">LOC136080205</name>
</gene>
<evidence type="ECO:0000313" key="2">
    <source>
        <dbReference type="Proteomes" id="UP001652625"/>
    </source>
</evidence>
<dbReference type="PANTHER" id="PTHR33332">
    <property type="entry name" value="REVERSE TRANSCRIPTASE DOMAIN-CONTAINING PROTEIN"/>
    <property type="match status" value="1"/>
</dbReference>
<dbReference type="InterPro" id="IPR005135">
    <property type="entry name" value="Endo/exonuclease/phosphatase"/>
</dbReference>
<protein>
    <submittedName>
        <fullName evidence="3">Uncharacterized protein LOC136080205</fullName>
    </submittedName>
</protein>
<dbReference type="Gene3D" id="3.60.10.10">
    <property type="entry name" value="Endonuclease/exonuclease/phosphatase"/>
    <property type="match status" value="1"/>
</dbReference>
<name>A0ABM4BUN6_HYDVU</name>
<dbReference type="GeneID" id="136080205"/>
<dbReference type="PROSITE" id="PS50878">
    <property type="entry name" value="RT_POL"/>
    <property type="match status" value="1"/>
</dbReference>
<keyword evidence="2" id="KW-1185">Reference proteome</keyword>
<dbReference type="InterPro" id="IPR036691">
    <property type="entry name" value="Endo/exonu/phosph_ase_sf"/>
</dbReference>
<dbReference type="InterPro" id="IPR043502">
    <property type="entry name" value="DNA/RNA_pol_sf"/>
</dbReference>
<reference evidence="3" key="1">
    <citation type="submission" date="2025-08" db="UniProtKB">
        <authorList>
            <consortium name="RefSeq"/>
        </authorList>
    </citation>
    <scope>IDENTIFICATION</scope>
</reference>
<proteinExistence type="predicted"/>
<dbReference type="SUPFAM" id="SSF56219">
    <property type="entry name" value="DNase I-like"/>
    <property type="match status" value="1"/>
</dbReference>
<sequence>MANNVFDQLDFEKLNYDPFEDILLNNLSDDNLNIFLETQMSLIKTPYFDPYEFKIKKDLNSFSVLHLNIRSMRQNFEKFKEFLFIINYSFDVISLSETWHDSESPLELNSNYSLANYKLISQSRGSNKKGGGLGVYVLKKYQFKIKKQLSVANNNYESLFIEVINAKNKNSIIGCVYRPPSGKIRSFKDFIEKSILKTNNEKKNLFILGDINLNALTYQKFPKTKSFFDMLYKYNVLSVINKPTRVNRTSATAIDNIFINNLLETSYEAGIFKKDISDHFPIYITIKNIKVIPNDQPKILHINKRNLSTHSKNNLTNKLYLENWSDVYKSQNANEACNLFLDKFQEIFNETCPNEVLKIKTKTLDNPWMDKTLIKCSRTKQKLKQFTNCKLGTKKTWAVINGILGKNKNKTSSLPKQININNNDIFCPKEISKEFNTYFTNIGLDLANKITTPLNSYKTYLTPSNDKTLYDFDLTLKEFETAFSSIKNKNSSGFDGILSNILISNKKSISRPLFYIVKLSLGQGIFPDVLKLAKVIPVYKNNDHANVSNYRPISLLSKNLSNEHAIIELVDQINNGFNENKLKKTKAFDTLDHSILLEKLKYYGVINKDFNWIKSYLTDRTQYVHKKEYGILKVPCGVPQGSILNPLLFLVYINDLSNASVKLNPIMFADDTNLFLSNYSIKQLYADMNFELNKINDWFQANKLSLNVKKTKKGFKPLGEVITKLVAVDGLSFNQIANRVLFKRAFKSDGHTLPISSQNIRD</sequence>
<evidence type="ECO:0000259" key="1">
    <source>
        <dbReference type="PROSITE" id="PS50878"/>
    </source>
</evidence>
<dbReference type="InterPro" id="IPR000477">
    <property type="entry name" value="RT_dom"/>
</dbReference>
<feature type="domain" description="Reverse transcriptase" evidence="1">
    <location>
        <begin position="519"/>
        <end position="733"/>
    </location>
</feature>
<organism evidence="2 3">
    <name type="scientific">Hydra vulgaris</name>
    <name type="common">Hydra</name>
    <name type="synonym">Hydra attenuata</name>
    <dbReference type="NCBI Taxonomy" id="6087"/>
    <lineage>
        <taxon>Eukaryota</taxon>
        <taxon>Metazoa</taxon>
        <taxon>Cnidaria</taxon>
        <taxon>Hydrozoa</taxon>
        <taxon>Hydroidolina</taxon>
        <taxon>Anthoathecata</taxon>
        <taxon>Aplanulata</taxon>
        <taxon>Hydridae</taxon>
        <taxon>Hydra</taxon>
    </lineage>
</organism>